<evidence type="ECO:0000259" key="1">
    <source>
        <dbReference type="Pfam" id="PF19480"/>
    </source>
</evidence>
<comment type="caution">
    <text evidence="2">The sequence shown here is derived from an EMBL/GenBank/DDBJ whole genome shotgun (WGS) entry which is preliminary data.</text>
</comment>
<dbReference type="Proteomes" id="UP000605676">
    <property type="component" value="Unassembled WGS sequence"/>
</dbReference>
<proteinExistence type="predicted"/>
<feature type="domain" description="Cupin fold metalloprotein WbuC cupin" evidence="1">
    <location>
        <begin position="3"/>
        <end position="86"/>
    </location>
</feature>
<organism evidence="2 3">
    <name type="scientific">Carboxylicivirga marina</name>
    <dbReference type="NCBI Taxonomy" id="2800988"/>
    <lineage>
        <taxon>Bacteria</taxon>
        <taxon>Pseudomonadati</taxon>
        <taxon>Bacteroidota</taxon>
        <taxon>Bacteroidia</taxon>
        <taxon>Marinilabiliales</taxon>
        <taxon>Marinilabiliaceae</taxon>
        <taxon>Carboxylicivirga</taxon>
    </lineage>
</organism>
<dbReference type="SUPFAM" id="SSF51182">
    <property type="entry name" value="RmlC-like cupins"/>
    <property type="match status" value="1"/>
</dbReference>
<gene>
    <name evidence="2" type="ORF">JIV24_21860</name>
</gene>
<dbReference type="Pfam" id="PF19480">
    <property type="entry name" value="DUF6016"/>
    <property type="match status" value="1"/>
</dbReference>
<accession>A0ABS1HQN4</accession>
<evidence type="ECO:0000313" key="2">
    <source>
        <dbReference type="EMBL" id="MBK3519993.1"/>
    </source>
</evidence>
<dbReference type="InterPro" id="IPR046058">
    <property type="entry name" value="WbuC_cupin"/>
</dbReference>
<dbReference type="EMBL" id="JAENRR010000117">
    <property type="protein sequence ID" value="MBK3519993.1"/>
    <property type="molecule type" value="Genomic_DNA"/>
</dbReference>
<name>A0ABS1HQN4_9BACT</name>
<dbReference type="NCBIfam" id="TIGR04366">
    <property type="entry name" value="cupin_WbuC"/>
    <property type="match status" value="1"/>
</dbReference>
<sequence length="158" mass="18267">MIIDNTLLEHLSAKAVKTVRKRTNYNFHQTDDDLLQRMLNVIQPKSYVQPHKHQAPDKREVFIILQGQLLVILFNDDGSLKQTTILDRNKGVYGIEIAPECYHTIIALKANTCVYEVKDGPYNPDDDKTFAAWAPNEEDRTAAKAYLRWVLKISFFNF</sequence>
<evidence type="ECO:0000313" key="3">
    <source>
        <dbReference type="Proteomes" id="UP000605676"/>
    </source>
</evidence>
<dbReference type="CDD" id="cd07005">
    <property type="entry name" value="cupin_WbuC-like"/>
    <property type="match status" value="1"/>
</dbReference>
<reference evidence="2 3" key="1">
    <citation type="submission" date="2021-01" db="EMBL/GenBank/DDBJ databases">
        <title>Carboxyliciviraga sp.nov., isolated from coastal sediments.</title>
        <authorList>
            <person name="Lu D."/>
            <person name="Zhang T."/>
        </authorList>
    </citation>
    <scope>NUCLEOTIDE SEQUENCE [LARGE SCALE GENOMIC DNA]</scope>
    <source>
        <strain evidence="2 3">N1Y132</strain>
    </source>
</reference>
<dbReference type="Gene3D" id="2.60.120.10">
    <property type="entry name" value="Jelly Rolls"/>
    <property type="match status" value="1"/>
</dbReference>
<protein>
    <submittedName>
        <fullName evidence="2">WbuC family cupin fold metalloprotein</fullName>
    </submittedName>
</protein>
<dbReference type="InterPro" id="IPR011051">
    <property type="entry name" value="RmlC_Cupin_sf"/>
</dbReference>
<dbReference type="InterPro" id="IPR027565">
    <property type="entry name" value="Cupin_WbuC"/>
</dbReference>
<dbReference type="RefSeq" id="WP_200467209.1">
    <property type="nucleotide sequence ID" value="NZ_JAENRR010000117.1"/>
</dbReference>
<keyword evidence="3" id="KW-1185">Reference proteome</keyword>
<dbReference type="InterPro" id="IPR014710">
    <property type="entry name" value="RmlC-like_jellyroll"/>
</dbReference>